<evidence type="ECO:0000256" key="4">
    <source>
        <dbReference type="ARBA" id="ARBA00022475"/>
    </source>
</evidence>
<keyword evidence="7 8" id="KW-0472">Membrane</keyword>
<dbReference type="Gene3D" id="1.10.3720.10">
    <property type="entry name" value="MetI-like"/>
    <property type="match status" value="1"/>
</dbReference>
<name>A0AAU8D0F2_9HYPH</name>
<keyword evidence="10" id="KW-0614">Plasmid</keyword>
<evidence type="ECO:0000256" key="2">
    <source>
        <dbReference type="ARBA" id="ARBA00007069"/>
    </source>
</evidence>
<dbReference type="GO" id="GO:0055085">
    <property type="term" value="P:transmembrane transport"/>
    <property type="evidence" value="ECO:0007669"/>
    <property type="project" value="InterPro"/>
</dbReference>
<feature type="domain" description="ABC transmembrane type-1" evidence="9">
    <location>
        <begin position="63"/>
        <end position="250"/>
    </location>
</feature>
<dbReference type="RefSeq" id="WP_353646828.1">
    <property type="nucleotide sequence ID" value="NZ_CP159256.1"/>
</dbReference>
<dbReference type="CDD" id="cd06261">
    <property type="entry name" value="TM_PBP2"/>
    <property type="match status" value="1"/>
</dbReference>
<dbReference type="AlphaFoldDB" id="A0AAU8D0F2"/>
<keyword evidence="4" id="KW-1003">Cell membrane</keyword>
<evidence type="ECO:0000256" key="1">
    <source>
        <dbReference type="ARBA" id="ARBA00004651"/>
    </source>
</evidence>
<evidence type="ECO:0000256" key="7">
    <source>
        <dbReference type="ARBA" id="ARBA00023136"/>
    </source>
</evidence>
<dbReference type="GO" id="GO:0005886">
    <property type="term" value="C:plasma membrane"/>
    <property type="evidence" value="ECO:0007669"/>
    <property type="project" value="UniProtKB-SubCell"/>
</dbReference>
<evidence type="ECO:0000313" key="10">
    <source>
        <dbReference type="EMBL" id="XCG52625.1"/>
    </source>
</evidence>
<dbReference type="InterPro" id="IPR051789">
    <property type="entry name" value="Bact_Polyamine_Transport"/>
</dbReference>
<dbReference type="InterPro" id="IPR035906">
    <property type="entry name" value="MetI-like_sf"/>
</dbReference>
<keyword evidence="6 8" id="KW-1133">Transmembrane helix</keyword>
<feature type="transmembrane region" description="Helical" evidence="8">
    <location>
        <begin position="187"/>
        <end position="212"/>
    </location>
</feature>
<feature type="transmembrane region" description="Helical" evidence="8">
    <location>
        <begin position="12"/>
        <end position="32"/>
    </location>
</feature>
<comment type="subcellular location">
    <subcellularLocation>
        <location evidence="1 8">Cell membrane</location>
        <topology evidence="1 8">Multi-pass membrane protein</topology>
    </subcellularLocation>
</comment>
<dbReference type="InterPro" id="IPR000515">
    <property type="entry name" value="MetI-like"/>
</dbReference>
<evidence type="ECO:0000256" key="5">
    <source>
        <dbReference type="ARBA" id="ARBA00022692"/>
    </source>
</evidence>
<geneLocation type="plasmid" evidence="10">
    <name>pMk2240A</name>
</geneLocation>
<feature type="transmembrane region" description="Helical" evidence="8">
    <location>
        <begin position="62"/>
        <end position="85"/>
    </location>
</feature>
<evidence type="ECO:0000259" key="9">
    <source>
        <dbReference type="PROSITE" id="PS50928"/>
    </source>
</evidence>
<dbReference type="SUPFAM" id="SSF161098">
    <property type="entry name" value="MetI-like"/>
    <property type="match status" value="1"/>
</dbReference>
<keyword evidence="5 8" id="KW-0812">Transmembrane</keyword>
<feature type="transmembrane region" description="Helical" evidence="8">
    <location>
        <begin position="134"/>
        <end position="156"/>
    </location>
</feature>
<organism evidence="10">
    <name type="scientific">Mesorhizobium sp. WSM2240</name>
    <dbReference type="NCBI Taxonomy" id="3228851"/>
    <lineage>
        <taxon>Bacteria</taxon>
        <taxon>Pseudomonadati</taxon>
        <taxon>Pseudomonadota</taxon>
        <taxon>Alphaproteobacteria</taxon>
        <taxon>Hyphomicrobiales</taxon>
        <taxon>Phyllobacteriaceae</taxon>
        <taxon>Mesorhizobium</taxon>
    </lineage>
</organism>
<evidence type="ECO:0000256" key="3">
    <source>
        <dbReference type="ARBA" id="ARBA00022448"/>
    </source>
</evidence>
<dbReference type="PROSITE" id="PS50928">
    <property type="entry name" value="ABC_TM1"/>
    <property type="match status" value="1"/>
</dbReference>
<dbReference type="EMBL" id="CP159256">
    <property type="protein sequence ID" value="XCG52625.1"/>
    <property type="molecule type" value="Genomic_DNA"/>
</dbReference>
<feature type="transmembrane region" description="Helical" evidence="8">
    <location>
        <begin position="97"/>
        <end position="122"/>
    </location>
</feature>
<dbReference type="PANTHER" id="PTHR43848:SF2">
    <property type="entry name" value="PUTRESCINE TRANSPORT SYSTEM PERMEASE PROTEIN POTI"/>
    <property type="match status" value="1"/>
</dbReference>
<dbReference type="PANTHER" id="PTHR43848">
    <property type="entry name" value="PUTRESCINE TRANSPORT SYSTEM PERMEASE PROTEIN POTI"/>
    <property type="match status" value="1"/>
</dbReference>
<evidence type="ECO:0000256" key="6">
    <source>
        <dbReference type="ARBA" id="ARBA00022989"/>
    </source>
</evidence>
<accession>A0AAU8D0F2</accession>
<reference evidence="10" key="1">
    <citation type="submission" date="2024-06" db="EMBL/GenBank/DDBJ databases">
        <title>Mesorhizobium karijinii sp. nov., a symbiont of the iconic Swainsona formosa from arid Australia.</title>
        <authorList>
            <person name="Hill Y.J."/>
            <person name="Watkin E.L.J."/>
            <person name="O'Hara G.W."/>
            <person name="Terpolilli J."/>
            <person name="Tye M.L."/>
            <person name="Kohlmeier M.G."/>
        </authorList>
    </citation>
    <scope>NUCLEOTIDE SEQUENCE</scope>
    <source>
        <strain evidence="10">WSM2240</strain>
        <plasmid evidence="10">pMk2240A</plasmid>
    </source>
</reference>
<keyword evidence="3 8" id="KW-0813">Transport</keyword>
<proteinExistence type="inferred from homology"/>
<evidence type="ECO:0000256" key="8">
    <source>
        <dbReference type="RuleBase" id="RU363032"/>
    </source>
</evidence>
<sequence>MTRNTRVLMSVIYWAFVVYLFVPLVLMVTMGFKDSKFIGFPIRGWTLDWYSEIFRSDEVLGAFGYTMAIALSTTCLSLVIGTWIAAFLGPHKFRGKLIVFALACMPAVIPGIISAISLRIYIQFLQLDTGMAAIILGHTIHNVPFVALVVMARLATLPQSHIEAARDLGADQFVAFSRVTLPYLKPALIGAGVFCMLLSFDDFVRSFFLGSYQPTLPVLIFAKLRSGMSPEINAISTVVLVITAILGIWAERSMRRMNKGTSV</sequence>
<feature type="transmembrane region" description="Helical" evidence="8">
    <location>
        <begin position="232"/>
        <end position="250"/>
    </location>
</feature>
<protein>
    <submittedName>
        <fullName evidence="10">ABC transporter permease</fullName>
    </submittedName>
</protein>
<gene>
    <name evidence="10" type="ORF">ABVK50_31380</name>
</gene>
<dbReference type="Pfam" id="PF00528">
    <property type="entry name" value="BPD_transp_1"/>
    <property type="match status" value="1"/>
</dbReference>
<comment type="similarity">
    <text evidence="2">Belongs to the binding-protein-dependent transport system permease family. CysTW subfamily.</text>
</comment>